<evidence type="ECO:0000313" key="10">
    <source>
        <dbReference type="Proteomes" id="UP000297975"/>
    </source>
</evidence>
<reference evidence="9 10" key="1">
    <citation type="submission" date="2019-03" db="EMBL/GenBank/DDBJ databases">
        <authorList>
            <person name="He R.-H."/>
        </authorList>
    </citation>
    <scope>NUCLEOTIDE SEQUENCE [LARGE SCALE GENOMIC DNA]</scope>
    <source>
        <strain evidence="10">SH 714</strain>
    </source>
</reference>
<dbReference type="PROSITE" id="PS50928">
    <property type="entry name" value="ABC_TM1"/>
    <property type="match status" value="1"/>
</dbReference>
<feature type="transmembrane region" description="Helical" evidence="7">
    <location>
        <begin position="174"/>
        <end position="193"/>
    </location>
</feature>
<keyword evidence="10" id="KW-1185">Reference proteome</keyword>
<dbReference type="RefSeq" id="WP_134340867.1">
    <property type="nucleotide sequence ID" value="NZ_SOPW01000015.1"/>
</dbReference>
<dbReference type="OrthoDB" id="9797472at2"/>
<feature type="transmembrane region" description="Helical" evidence="7">
    <location>
        <begin position="149"/>
        <end position="168"/>
    </location>
</feature>
<dbReference type="Gene3D" id="1.10.3720.10">
    <property type="entry name" value="MetI-like"/>
    <property type="match status" value="1"/>
</dbReference>
<dbReference type="InterPro" id="IPR000515">
    <property type="entry name" value="MetI-like"/>
</dbReference>
<comment type="subcellular location">
    <subcellularLocation>
        <location evidence="1 7">Cell membrane</location>
        <topology evidence="1 7">Multi-pass membrane protein</topology>
    </subcellularLocation>
</comment>
<feature type="transmembrane region" description="Helical" evidence="7">
    <location>
        <begin position="225"/>
        <end position="246"/>
    </location>
</feature>
<dbReference type="AlphaFoldDB" id="A0A4Y8IH89"/>
<evidence type="ECO:0000256" key="5">
    <source>
        <dbReference type="ARBA" id="ARBA00022989"/>
    </source>
</evidence>
<dbReference type="InterPro" id="IPR025966">
    <property type="entry name" value="OppC_N"/>
</dbReference>
<feature type="transmembrane region" description="Helical" evidence="7">
    <location>
        <begin position="112"/>
        <end position="137"/>
    </location>
</feature>
<dbReference type="Proteomes" id="UP000297975">
    <property type="component" value="Unassembled WGS sequence"/>
</dbReference>
<keyword evidence="3" id="KW-1003">Cell membrane</keyword>
<keyword evidence="2 7" id="KW-0813">Transport</keyword>
<keyword evidence="4 7" id="KW-0812">Transmembrane</keyword>
<keyword evidence="6 7" id="KW-0472">Membrane</keyword>
<comment type="similarity">
    <text evidence="7">Belongs to the binding-protein-dependent transport system permease family.</text>
</comment>
<gene>
    <name evidence="9" type="ORF">E3U55_12780</name>
</gene>
<keyword evidence="5 7" id="KW-1133">Transmembrane helix</keyword>
<feature type="domain" description="ABC transmembrane type-1" evidence="8">
    <location>
        <begin position="110"/>
        <end position="302"/>
    </location>
</feature>
<dbReference type="InterPro" id="IPR035906">
    <property type="entry name" value="MetI-like_sf"/>
</dbReference>
<dbReference type="InterPro" id="IPR053523">
    <property type="entry name" value="Oligopeptide_permease_AppC"/>
</dbReference>
<dbReference type="Pfam" id="PF00528">
    <property type="entry name" value="BPD_transp_1"/>
    <property type="match status" value="1"/>
</dbReference>
<dbReference type="CDD" id="cd06261">
    <property type="entry name" value="TM_PBP2"/>
    <property type="match status" value="1"/>
</dbReference>
<dbReference type="InterPro" id="IPR050366">
    <property type="entry name" value="BP-dependent_transpt_permease"/>
</dbReference>
<evidence type="ECO:0000259" key="8">
    <source>
        <dbReference type="PROSITE" id="PS50928"/>
    </source>
</evidence>
<dbReference type="GO" id="GO:0055085">
    <property type="term" value="P:transmembrane transport"/>
    <property type="evidence" value="ECO:0007669"/>
    <property type="project" value="InterPro"/>
</dbReference>
<sequence>MDKETLNTPNINAVKTIEDNSEQNINGKKPQKSKSPFQLALRRFLKNKLAVIGVFTLIVIIAGSLSAPLLTDHSPTKSNLLMVEHPPSDEHLLGTDQSGRDNWSRLLYGSRISLIVGFSAMFFTLIIGIILGSISGYYGGKIDNIIMRFTDLILALPFLVLALTIMAIVDDISVSLFVTIIALVSWPNLTRIIRGSFLSLREQEFVLGAKAIGASDMRIIFRHMIPNIMGLIVVNATLMVAVMIIVESGLSFIGMGIPQPQPTWGNMLTEALSVRILTQHWYAWIPPGLCILITVLAINFIGDGLRDAFDPKSNQR</sequence>
<evidence type="ECO:0000256" key="6">
    <source>
        <dbReference type="ARBA" id="ARBA00023136"/>
    </source>
</evidence>
<dbReference type="PANTHER" id="PTHR43386:SF1">
    <property type="entry name" value="D,D-DIPEPTIDE TRANSPORT SYSTEM PERMEASE PROTEIN DDPC-RELATED"/>
    <property type="match status" value="1"/>
</dbReference>
<proteinExistence type="inferred from homology"/>
<evidence type="ECO:0000313" key="9">
    <source>
        <dbReference type="EMBL" id="TFB14671.1"/>
    </source>
</evidence>
<evidence type="ECO:0000256" key="3">
    <source>
        <dbReference type="ARBA" id="ARBA00022475"/>
    </source>
</evidence>
<evidence type="ECO:0000256" key="1">
    <source>
        <dbReference type="ARBA" id="ARBA00004651"/>
    </source>
</evidence>
<comment type="caution">
    <text evidence="9">The sequence shown here is derived from an EMBL/GenBank/DDBJ whole genome shotgun (WGS) entry which is preliminary data.</text>
</comment>
<organism evidence="9 10">
    <name type="scientific">Filobacillus milosensis</name>
    <dbReference type="NCBI Taxonomy" id="94137"/>
    <lineage>
        <taxon>Bacteria</taxon>
        <taxon>Bacillati</taxon>
        <taxon>Bacillota</taxon>
        <taxon>Bacilli</taxon>
        <taxon>Bacillales</taxon>
        <taxon>Bacillaceae</taxon>
        <taxon>Filobacillus</taxon>
    </lineage>
</organism>
<dbReference type="NCBIfam" id="NF045476">
    <property type="entry name" value="Opp4C"/>
    <property type="match status" value="1"/>
</dbReference>
<evidence type="ECO:0000256" key="2">
    <source>
        <dbReference type="ARBA" id="ARBA00022448"/>
    </source>
</evidence>
<protein>
    <submittedName>
        <fullName evidence="9">ABC transporter permease</fullName>
    </submittedName>
</protein>
<accession>A0A4Y8IH89</accession>
<feature type="transmembrane region" description="Helical" evidence="7">
    <location>
        <begin position="49"/>
        <end position="70"/>
    </location>
</feature>
<dbReference type="Pfam" id="PF12911">
    <property type="entry name" value="OppC_N"/>
    <property type="match status" value="1"/>
</dbReference>
<dbReference type="PANTHER" id="PTHR43386">
    <property type="entry name" value="OLIGOPEPTIDE TRANSPORT SYSTEM PERMEASE PROTEIN APPC"/>
    <property type="match status" value="1"/>
</dbReference>
<dbReference type="GO" id="GO:0005886">
    <property type="term" value="C:plasma membrane"/>
    <property type="evidence" value="ECO:0007669"/>
    <property type="project" value="UniProtKB-SubCell"/>
</dbReference>
<evidence type="ECO:0000256" key="7">
    <source>
        <dbReference type="RuleBase" id="RU363032"/>
    </source>
</evidence>
<feature type="transmembrane region" description="Helical" evidence="7">
    <location>
        <begin position="281"/>
        <end position="302"/>
    </location>
</feature>
<evidence type="ECO:0000256" key="4">
    <source>
        <dbReference type="ARBA" id="ARBA00022692"/>
    </source>
</evidence>
<name>A0A4Y8IH89_9BACI</name>
<dbReference type="SUPFAM" id="SSF161098">
    <property type="entry name" value="MetI-like"/>
    <property type="match status" value="1"/>
</dbReference>
<dbReference type="EMBL" id="SOPW01000015">
    <property type="protein sequence ID" value="TFB14671.1"/>
    <property type="molecule type" value="Genomic_DNA"/>
</dbReference>